<organism evidence="2 3">
    <name type="scientific">Anopheles quadriannulatus</name>
    <name type="common">Mosquito</name>
    <dbReference type="NCBI Taxonomy" id="34691"/>
    <lineage>
        <taxon>Eukaryota</taxon>
        <taxon>Metazoa</taxon>
        <taxon>Ecdysozoa</taxon>
        <taxon>Arthropoda</taxon>
        <taxon>Hexapoda</taxon>
        <taxon>Insecta</taxon>
        <taxon>Pterygota</taxon>
        <taxon>Neoptera</taxon>
        <taxon>Endopterygota</taxon>
        <taxon>Diptera</taxon>
        <taxon>Nematocera</taxon>
        <taxon>Culicoidea</taxon>
        <taxon>Culicidae</taxon>
        <taxon>Anophelinae</taxon>
        <taxon>Anopheles</taxon>
    </lineage>
</organism>
<accession>A0A182X4Q3</accession>
<dbReference type="VEuPathDB" id="VectorBase:AQUA004781"/>
<proteinExistence type="predicted"/>
<dbReference type="AlphaFoldDB" id="A0A182X4Q3"/>
<evidence type="ECO:0000313" key="2">
    <source>
        <dbReference type="EnsemblMetazoa" id="AQUA004781-PA"/>
    </source>
</evidence>
<protein>
    <submittedName>
        <fullName evidence="2">Uncharacterized protein</fullName>
    </submittedName>
</protein>
<feature type="chain" id="PRO_5008142428" evidence="1">
    <location>
        <begin position="27"/>
        <end position="255"/>
    </location>
</feature>
<sequence>MSSGSIVRCLLLLLLCVVLCATDGEATPTYRRSKPPKMGMFWTVIQNVSGPPVPPSASILSAASTALYRPKLIIDRASLNTSRRVTISKTLEEVRVLNAQNDKLLKDFGIDVFSFADPAQELLDQFAQIRLHTGLCLERPQMSLLEEFLYTREAQRLEAKTQAITLGSDVVSLRVRCADETREVSRLECFLEEAHELATTTDEFEKKKANQEKNCEVVKGKLKSLPNVPEDVNLDELIANVQLLEEEDSRRGGDK</sequence>
<reference evidence="2" key="1">
    <citation type="submission" date="2020-05" db="UniProtKB">
        <authorList>
            <consortium name="EnsemblMetazoa"/>
        </authorList>
    </citation>
    <scope>IDENTIFICATION</scope>
    <source>
        <strain evidence="2">SANGQUA</strain>
    </source>
</reference>
<dbReference type="Proteomes" id="UP000076407">
    <property type="component" value="Unassembled WGS sequence"/>
</dbReference>
<dbReference type="EnsemblMetazoa" id="AQUA004781-RA">
    <property type="protein sequence ID" value="AQUA004781-PA"/>
    <property type="gene ID" value="AQUA004781"/>
</dbReference>
<dbReference type="STRING" id="34691.A0A182X4Q3"/>
<evidence type="ECO:0000313" key="3">
    <source>
        <dbReference type="Proteomes" id="UP000076407"/>
    </source>
</evidence>
<name>A0A182X4Q3_ANOQN</name>
<evidence type="ECO:0000256" key="1">
    <source>
        <dbReference type="SAM" id="SignalP"/>
    </source>
</evidence>
<keyword evidence="1" id="KW-0732">Signal</keyword>
<feature type="signal peptide" evidence="1">
    <location>
        <begin position="1"/>
        <end position="26"/>
    </location>
</feature>
<keyword evidence="3" id="KW-1185">Reference proteome</keyword>